<dbReference type="EMBL" id="VLTO01000016">
    <property type="protein sequence ID" value="KAA0175117.1"/>
    <property type="molecule type" value="Genomic_DNA"/>
</dbReference>
<dbReference type="EMBL" id="VLTN01000054">
    <property type="protein sequence ID" value="KAA0148371.1"/>
    <property type="molecule type" value="Genomic_DNA"/>
</dbReference>
<dbReference type="Proteomes" id="UP000323011">
    <property type="component" value="Unassembled WGS sequence"/>
</dbReference>
<protein>
    <submittedName>
        <fullName evidence="2">Uncharacterized protein</fullName>
    </submittedName>
</protein>
<dbReference type="Proteomes" id="UP000322899">
    <property type="component" value="Unassembled WGS sequence"/>
</dbReference>
<dbReference type="Proteomes" id="UP000325113">
    <property type="component" value="Unassembled WGS sequence"/>
</dbReference>
<keyword evidence="5" id="KW-1185">Reference proteome</keyword>
<accession>A0A5A8D812</accession>
<dbReference type="OrthoDB" id="10507128at2759"/>
<evidence type="ECO:0000313" key="3">
    <source>
        <dbReference type="EMBL" id="KAA0175117.1"/>
    </source>
</evidence>
<organism evidence="2 6">
    <name type="scientific">Cafeteria roenbergensis</name>
    <name type="common">Marine flagellate</name>
    <dbReference type="NCBI Taxonomy" id="33653"/>
    <lineage>
        <taxon>Eukaryota</taxon>
        <taxon>Sar</taxon>
        <taxon>Stramenopiles</taxon>
        <taxon>Bigyra</taxon>
        <taxon>Opalozoa</taxon>
        <taxon>Bicosoecida</taxon>
        <taxon>Cafeteriaceae</taxon>
        <taxon>Cafeteria</taxon>
    </lineage>
</organism>
<gene>
    <name evidence="3" type="ORF">FNF27_03415</name>
    <name evidence="1" type="ORF">FNF29_06758</name>
    <name evidence="2" type="ORF">FNF31_03799</name>
</gene>
<evidence type="ECO:0000313" key="2">
    <source>
        <dbReference type="EMBL" id="KAA0161516.1"/>
    </source>
</evidence>
<evidence type="ECO:0000313" key="1">
    <source>
        <dbReference type="EMBL" id="KAA0148371.1"/>
    </source>
</evidence>
<dbReference type="EMBL" id="VLTM01000035">
    <property type="protein sequence ID" value="KAA0161516.1"/>
    <property type="molecule type" value="Genomic_DNA"/>
</dbReference>
<sequence length="128" mass="14610">MTPQVVMHPVSKVEGQAEAAAFKGIVFPPSGSFKASARAHLNKVSTWWPRRDSRRHFWLYPSSESERSAYKALMQDLIDRDRALTIEAGDGSHVFHIIPPTRDMLRKKVVPSQHKTHLTMVYGKETKR</sequence>
<reference evidence="4 5" key="1">
    <citation type="submission" date="2019-07" db="EMBL/GenBank/DDBJ databases">
        <title>Genomes of Cafeteria roenbergensis.</title>
        <authorList>
            <person name="Fischer M.G."/>
            <person name="Hackl T."/>
            <person name="Roman M."/>
        </authorList>
    </citation>
    <scope>NUCLEOTIDE SEQUENCE [LARGE SCALE GENOMIC DNA]</scope>
    <source>
        <strain evidence="1 5">BVI</strain>
        <strain evidence="2 6">Cflag</strain>
        <strain evidence="3 4">E4-10P</strain>
    </source>
</reference>
<evidence type="ECO:0000313" key="4">
    <source>
        <dbReference type="Proteomes" id="UP000322899"/>
    </source>
</evidence>
<name>A0A5A8D812_CAFRO</name>
<evidence type="ECO:0000313" key="5">
    <source>
        <dbReference type="Proteomes" id="UP000323011"/>
    </source>
</evidence>
<evidence type="ECO:0000313" key="6">
    <source>
        <dbReference type="Proteomes" id="UP000325113"/>
    </source>
</evidence>
<dbReference type="AlphaFoldDB" id="A0A5A8D812"/>
<proteinExistence type="predicted"/>
<comment type="caution">
    <text evidence="2">The sequence shown here is derived from an EMBL/GenBank/DDBJ whole genome shotgun (WGS) entry which is preliminary data.</text>
</comment>